<dbReference type="GO" id="GO:0022857">
    <property type="term" value="F:transmembrane transporter activity"/>
    <property type="evidence" value="ECO:0007669"/>
    <property type="project" value="InterPro"/>
</dbReference>
<dbReference type="NCBIfam" id="TIGR01730">
    <property type="entry name" value="RND_mfp"/>
    <property type="match status" value="1"/>
</dbReference>
<dbReference type="Pfam" id="PF25944">
    <property type="entry name" value="Beta-barrel_RND"/>
    <property type="match status" value="1"/>
</dbReference>
<feature type="signal peptide" evidence="4">
    <location>
        <begin position="1"/>
        <end position="30"/>
    </location>
</feature>
<evidence type="ECO:0000313" key="10">
    <source>
        <dbReference type="Proteomes" id="UP000606044"/>
    </source>
</evidence>
<dbReference type="EMBL" id="BMCT01000010">
    <property type="protein sequence ID" value="GGF84899.1"/>
    <property type="molecule type" value="Genomic_DNA"/>
</dbReference>
<sequence>MALTLSPAGFSRTAALVFALAAAPLGTALAQQGGPPPAVGIVTAQPEPIVFANELPGRIAPTRIAEVVPRITGIILERVFVQGTMVKEGDVLYRIDPAPFEVRVASAKATLQRAHATQLQARQQNDRQKELRDRNVNSAQALDNAVAALAQADADVAAAEAGLAEAELNLRYASVTAPISGRIGRATITEGALVSSSSGSLATIQRLDPVYADFTQSATEMLRLRRALKDGTLQEVAPDEARVHLIMEDGTRYPLPGKLLFSEATVEPSTGQVILRGEFPNPNGDLLPGMYVRVEIEQGVQKDALAVPTQAVQRDTAGTAQLFIVKADDTIERRNVTAGRVVGERWVIDANLKPGERVVVDGFQKIGPGAKVTPQPWKPAAKDAGAGNPDAAKSAN</sequence>
<feature type="domain" description="Multidrug resistance protein MdtA-like beta-barrel" evidence="7">
    <location>
        <begin position="209"/>
        <end position="299"/>
    </location>
</feature>
<dbReference type="Pfam" id="PF25917">
    <property type="entry name" value="BSH_RND"/>
    <property type="match status" value="1"/>
</dbReference>
<dbReference type="Gene3D" id="2.40.30.170">
    <property type="match status" value="1"/>
</dbReference>
<keyword evidence="4" id="KW-0732">Signal</keyword>
<proteinExistence type="inferred from homology"/>
<feature type="chain" id="PRO_5038046830" evidence="4">
    <location>
        <begin position="31"/>
        <end position="396"/>
    </location>
</feature>
<dbReference type="GO" id="GO:0005886">
    <property type="term" value="C:plasma membrane"/>
    <property type="evidence" value="ECO:0007669"/>
    <property type="project" value="UniProtKB-SubCell"/>
</dbReference>
<accession>A0A917FK25</accession>
<keyword evidence="10" id="KW-1185">Reference proteome</keyword>
<dbReference type="GO" id="GO:0046677">
    <property type="term" value="P:response to antibiotic"/>
    <property type="evidence" value="ECO:0007669"/>
    <property type="project" value="TreeGrafter"/>
</dbReference>
<dbReference type="Gene3D" id="1.10.287.470">
    <property type="entry name" value="Helix hairpin bin"/>
    <property type="match status" value="1"/>
</dbReference>
<evidence type="ECO:0000259" key="6">
    <source>
        <dbReference type="Pfam" id="PF25917"/>
    </source>
</evidence>
<evidence type="ECO:0000259" key="7">
    <source>
        <dbReference type="Pfam" id="PF25944"/>
    </source>
</evidence>
<dbReference type="InterPro" id="IPR058627">
    <property type="entry name" value="MdtA-like_C"/>
</dbReference>
<dbReference type="PANTHER" id="PTHR30158:SF3">
    <property type="entry name" value="MULTIDRUG EFFLUX PUMP SUBUNIT ACRA-RELATED"/>
    <property type="match status" value="1"/>
</dbReference>
<evidence type="ECO:0000256" key="4">
    <source>
        <dbReference type="SAM" id="SignalP"/>
    </source>
</evidence>
<evidence type="ECO:0000313" key="9">
    <source>
        <dbReference type="EMBL" id="GGF84899.1"/>
    </source>
</evidence>
<evidence type="ECO:0000256" key="1">
    <source>
        <dbReference type="ARBA" id="ARBA00004196"/>
    </source>
</evidence>
<dbReference type="Gene3D" id="2.40.50.100">
    <property type="match status" value="1"/>
</dbReference>
<dbReference type="FunFam" id="2.40.420.20:FF:000001">
    <property type="entry name" value="Efflux RND transporter periplasmic adaptor subunit"/>
    <property type="match status" value="1"/>
</dbReference>
<feature type="domain" description="Multidrug resistance protein MdtA-like barrel-sandwich hybrid" evidence="6">
    <location>
        <begin position="63"/>
        <end position="198"/>
    </location>
</feature>
<evidence type="ECO:0000256" key="2">
    <source>
        <dbReference type="ARBA" id="ARBA00009477"/>
    </source>
</evidence>
<dbReference type="InterPro" id="IPR058625">
    <property type="entry name" value="MdtA-like_BSH"/>
</dbReference>
<protein>
    <submittedName>
        <fullName evidence="9">MexE family multidrug efflux RND transporter periplasmic adaptor subunit</fullName>
    </submittedName>
</protein>
<dbReference type="SUPFAM" id="SSF111369">
    <property type="entry name" value="HlyD-like secretion proteins"/>
    <property type="match status" value="1"/>
</dbReference>
<comment type="similarity">
    <text evidence="2">Belongs to the membrane fusion protein (MFP) (TC 8.A.1) family.</text>
</comment>
<feature type="domain" description="Multidrug resistance protein MdtA-like C-terminal permuted SH3" evidence="8">
    <location>
        <begin position="303"/>
        <end position="365"/>
    </location>
</feature>
<organism evidence="9 10">
    <name type="scientific">Azorhizobium oxalatiphilum</name>
    <dbReference type="NCBI Taxonomy" id="980631"/>
    <lineage>
        <taxon>Bacteria</taxon>
        <taxon>Pseudomonadati</taxon>
        <taxon>Pseudomonadota</taxon>
        <taxon>Alphaproteobacteria</taxon>
        <taxon>Hyphomicrobiales</taxon>
        <taxon>Xanthobacteraceae</taxon>
        <taxon>Azorhizobium</taxon>
    </lineage>
</organism>
<evidence type="ECO:0000259" key="5">
    <source>
        <dbReference type="Pfam" id="PF25876"/>
    </source>
</evidence>
<comment type="caution">
    <text evidence="9">The sequence shown here is derived from an EMBL/GenBank/DDBJ whole genome shotgun (WGS) entry which is preliminary data.</text>
</comment>
<dbReference type="RefSeq" id="WP_188583697.1">
    <property type="nucleotide sequence ID" value="NZ_BMCT01000010.1"/>
</dbReference>
<dbReference type="PANTHER" id="PTHR30158">
    <property type="entry name" value="ACRA/E-RELATED COMPONENT OF DRUG EFFLUX TRANSPORTER"/>
    <property type="match status" value="1"/>
</dbReference>
<name>A0A917FK25_9HYPH</name>
<dbReference type="InterPro" id="IPR006143">
    <property type="entry name" value="RND_pump_MFP"/>
</dbReference>
<reference evidence="9" key="1">
    <citation type="journal article" date="2014" name="Int. J. Syst. Evol. Microbiol.">
        <title>Complete genome sequence of Corynebacterium casei LMG S-19264T (=DSM 44701T), isolated from a smear-ripened cheese.</title>
        <authorList>
            <consortium name="US DOE Joint Genome Institute (JGI-PGF)"/>
            <person name="Walter F."/>
            <person name="Albersmeier A."/>
            <person name="Kalinowski J."/>
            <person name="Ruckert C."/>
        </authorList>
    </citation>
    <scope>NUCLEOTIDE SEQUENCE</scope>
    <source>
        <strain evidence="9">CCM 7897</strain>
    </source>
</reference>
<dbReference type="InterPro" id="IPR058624">
    <property type="entry name" value="MdtA-like_HH"/>
</dbReference>
<evidence type="ECO:0000256" key="3">
    <source>
        <dbReference type="SAM" id="MobiDB-lite"/>
    </source>
</evidence>
<feature type="domain" description="Multidrug resistance protein MdtA-like alpha-helical hairpin" evidence="5">
    <location>
        <begin position="105"/>
        <end position="173"/>
    </location>
</feature>
<dbReference type="InterPro" id="IPR058626">
    <property type="entry name" value="MdtA-like_b-barrel"/>
</dbReference>
<feature type="region of interest" description="Disordered" evidence="3">
    <location>
        <begin position="368"/>
        <end position="396"/>
    </location>
</feature>
<gene>
    <name evidence="9" type="ORF">GCM10007301_51100</name>
</gene>
<dbReference type="Pfam" id="PF25967">
    <property type="entry name" value="RND-MFP_C"/>
    <property type="match status" value="1"/>
</dbReference>
<dbReference type="Proteomes" id="UP000606044">
    <property type="component" value="Unassembled WGS sequence"/>
</dbReference>
<dbReference type="Pfam" id="PF25876">
    <property type="entry name" value="HH_MFP_RND"/>
    <property type="match status" value="1"/>
</dbReference>
<comment type="subcellular location">
    <subcellularLocation>
        <location evidence="1">Cell envelope</location>
    </subcellularLocation>
</comment>
<dbReference type="Gene3D" id="2.40.420.20">
    <property type="match status" value="1"/>
</dbReference>
<reference evidence="9" key="2">
    <citation type="submission" date="2020-09" db="EMBL/GenBank/DDBJ databases">
        <authorList>
            <person name="Sun Q."/>
            <person name="Sedlacek I."/>
        </authorList>
    </citation>
    <scope>NUCLEOTIDE SEQUENCE</scope>
    <source>
        <strain evidence="9">CCM 7897</strain>
    </source>
</reference>
<dbReference type="AlphaFoldDB" id="A0A917FK25"/>
<evidence type="ECO:0000259" key="8">
    <source>
        <dbReference type="Pfam" id="PF25967"/>
    </source>
</evidence>